<organism evidence="3">
    <name type="scientific">Vanderwaltozyma polyspora (strain ATCC 22028 / DSM 70294 / BCRC 21397 / CBS 2163 / NBRC 10782 / NRRL Y-8283 / UCD 57-17)</name>
    <name type="common">Kluyveromyces polysporus</name>
    <dbReference type="NCBI Taxonomy" id="436907"/>
    <lineage>
        <taxon>Eukaryota</taxon>
        <taxon>Fungi</taxon>
        <taxon>Dikarya</taxon>
        <taxon>Ascomycota</taxon>
        <taxon>Saccharomycotina</taxon>
        <taxon>Saccharomycetes</taxon>
        <taxon>Saccharomycetales</taxon>
        <taxon>Saccharomycetaceae</taxon>
        <taxon>Vanderwaltozyma</taxon>
    </lineage>
</organism>
<protein>
    <submittedName>
        <fullName evidence="2">Uncharacterized protein</fullName>
    </submittedName>
</protein>
<evidence type="ECO:0000313" key="2">
    <source>
        <dbReference type="EMBL" id="EDO19608.1"/>
    </source>
</evidence>
<dbReference type="Proteomes" id="UP000000267">
    <property type="component" value="Unassembled WGS sequence"/>
</dbReference>
<proteinExistence type="predicted"/>
<dbReference type="EMBL" id="DS480378">
    <property type="protein sequence ID" value="EDO19608.1"/>
    <property type="molecule type" value="Genomic_DNA"/>
</dbReference>
<gene>
    <name evidence="2" type="ORF">Kpol_1018p146</name>
</gene>
<feature type="region of interest" description="Disordered" evidence="1">
    <location>
        <begin position="294"/>
        <end position="315"/>
    </location>
</feature>
<accession>A7TDY8</accession>
<keyword evidence="3" id="KW-1185">Reference proteome</keyword>
<dbReference type="KEGG" id="vpo:Kpol_1018p146"/>
<name>A7TDY8_VANPO</name>
<dbReference type="HOGENOM" id="CLU_714109_0_0_1"/>
<feature type="region of interest" description="Disordered" evidence="1">
    <location>
        <begin position="1"/>
        <end position="34"/>
    </location>
</feature>
<dbReference type="InParanoid" id="A7TDY8"/>
<dbReference type="RefSeq" id="XP_001647466.1">
    <property type="nucleotide sequence ID" value="XM_001647416.1"/>
</dbReference>
<dbReference type="AlphaFoldDB" id="A7TDY8"/>
<reference evidence="2 3" key="1">
    <citation type="journal article" date="2007" name="Proc. Natl. Acad. Sci. U.S.A.">
        <title>Independent sorting-out of thousands of duplicated gene pairs in two yeast species descended from a whole-genome duplication.</title>
        <authorList>
            <person name="Scannell D.R."/>
            <person name="Frank A.C."/>
            <person name="Conant G.C."/>
            <person name="Byrne K.P."/>
            <person name="Woolfit M."/>
            <person name="Wolfe K.H."/>
        </authorList>
    </citation>
    <scope>NUCLEOTIDE SEQUENCE [LARGE SCALE GENOMIC DNA]</scope>
    <source>
        <strain evidence="3">ATCC 22028 / DSM 70294 / BCRC 21397 / CBS 2163 / NBRC 10782 / NRRL Y-8283 / UCD 57-17</strain>
    </source>
</reference>
<dbReference type="GeneID" id="5547972"/>
<sequence length="387" mass="45071">MADPSDKLSSATQSDSPQTSPSDNLSATSVSNSTNSTSVFDEAVEQFIRLYDGPEVKIKFDEIDEYFMHRKIKEIIDTIPQLRMGNLREWYNMTSWILREDPIFRCLTCPHEIEYEDEFQYDLCHRLSKLFCNSLRIKAEEEEVIDMLRGRDARWILKHIKSRVEMLEREKRAERFDRSMIGTRSLSVSKQESIKDLFEKTHTEGKNLVYADVYGLIASSVIGVIFEYKMKDGNLPYATERFKYLLLKKIEAEKLIDDGKALLNPKYYLDLLFEFTYDNVNFASNNPKVFHDTGRSGAPISSPNKKTPMKLSPGEERKREFHLDPEIFARLRDQCKDLPSKRNQFLVDVELKGKFSIGEIAAIYKGAKFCIFCRKHRINVYQHKCGE</sequence>
<dbReference type="OMA" id="FMENRIC"/>
<evidence type="ECO:0000256" key="1">
    <source>
        <dbReference type="SAM" id="MobiDB-lite"/>
    </source>
</evidence>
<feature type="compositionally biased region" description="Polar residues" evidence="1">
    <location>
        <begin position="7"/>
        <end position="27"/>
    </location>
</feature>
<evidence type="ECO:0000313" key="3">
    <source>
        <dbReference type="Proteomes" id="UP000000267"/>
    </source>
</evidence>